<evidence type="ECO:0000256" key="5">
    <source>
        <dbReference type="ARBA" id="ARBA00022692"/>
    </source>
</evidence>
<dbReference type="Pfam" id="PF08205">
    <property type="entry name" value="C2-set_2"/>
    <property type="match status" value="3"/>
</dbReference>
<dbReference type="Ensembl" id="ENSPKIT00000033040.1">
    <property type="protein sequence ID" value="ENSPKIP00000008949.1"/>
    <property type="gene ID" value="ENSPKIG00000024228.1"/>
</dbReference>
<dbReference type="PROSITE" id="PS50835">
    <property type="entry name" value="IG_LIKE"/>
    <property type="match status" value="5"/>
</dbReference>
<dbReference type="PANTHER" id="PTHR23277">
    <property type="entry name" value="NECTIN-RELATED"/>
    <property type="match status" value="1"/>
</dbReference>
<dbReference type="Pfam" id="PF13927">
    <property type="entry name" value="Ig_3"/>
    <property type="match status" value="1"/>
</dbReference>
<keyword evidence="13" id="KW-0325">Glycoprotein</keyword>
<dbReference type="GO" id="GO:0007157">
    <property type="term" value="P:heterophilic cell-cell adhesion via plasma membrane cell adhesion molecules"/>
    <property type="evidence" value="ECO:0007669"/>
    <property type="project" value="TreeGrafter"/>
</dbReference>
<dbReference type="GeneTree" id="ENSGT00940000156028"/>
<dbReference type="PANTHER" id="PTHR23277:SF12">
    <property type="entry name" value="NECTIN-3"/>
    <property type="match status" value="1"/>
</dbReference>
<keyword evidence="8" id="KW-0130">Cell adhesion</keyword>
<dbReference type="GO" id="GO:0007156">
    <property type="term" value="P:homophilic cell adhesion via plasma membrane adhesion molecules"/>
    <property type="evidence" value="ECO:0007669"/>
    <property type="project" value="TreeGrafter"/>
</dbReference>
<dbReference type="InterPro" id="IPR013106">
    <property type="entry name" value="Ig_V-set"/>
</dbReference>
<evidence type="ECO:0000313" key="19">
    <source>
        <dbReference type="Ensembl" id="ENSPKIP00000008949.1"/>
    </source>
</evidence>
<feature type="domain" description="Ig-like" evidence="18">
    <location>
        <begin position="536"/>
        <end position="632"/>
    </location>
</feature>
<comment type="similarity">
    <text evidence="3">Belongs to the nectin family.</text>
</comment>
<organism evidence="19 20">
    <name type="scientific">Paramormyrops kingsleyae</name>
    <dbReference type="NCBI Taxonomy" id="1676925"/>
    <lineage>
        <taxon>Eukaryota</taxon>
        <taxon>Metazoa</taxon>
        <taxon>Chordata</taxon>
        <taxon>Craniata</taxon>
        <taxon>Vertebrata</taxon>
        <taxon>Euteleostomi</taxon>
        <taxon>Actinopterygii</taxon>
        <taxon>Neopterygii</taxon>
        <taxon>Teleostei</taxon>
        <taxon>Osteoglossocephala</taxon>
        <taxon>Osteoglossomorpha</taxon>
        <taxon>Osteoglossiformes</taxon>
        <taxon>Mormyridae</taxon>
        <taxon>Paramormyrops</taxon>
    </lineage>
</organism>
<evidence type="ECO:0000256" key="6">
    <source>
        <dbReference type="ARBA" id="ARBA00022729"/>
    </source>
</evidence>
<dbReference type="GO" id="GO:0005912">
    <property type="term" value="C:adherens junction"/>
    <property type="evidence" value="ECO:0007669"/>
    <property type="project" value="UniProtKB-SubCell"/>
</dbReference>
<keyword evidence="20" id="KW-1185">Reference proteome</keyword>
<keyword evidence="12" id="KW-1015">Disulfide bond</keyword>
<feature type="domain" description="Ig-like" evidence="18">
    <location>
        <begin position="639"/>
        <end position="738"/>
    </location>
</feature>
<dbReference type="SMART" id="SM00409">
    <property type="entry name" value="IG"/>
    <property type="match status" value="4"/>
</dbReference>
<evidence type="ECO:0000256" key="1">
    <source>
        <dbReference type="ARBA" id="ARBA00004162"/>
    </source>
</evidence>
<dbReference type="FunFam" id="2.60.40.10:FF:000298">
    <property type="entry name" value="Nectin cell adhesion molecule 3"/>
    <property type="match status" value="1"/>
</dbReference>
<feature type="transmembrane region" description="Helical" evidence="17">
    <location>
        <begin position="382"/>
        <end position="407"/>
    </location>
</feature>
<evidence type="ECO:0000256" key="4">
    <source>
        <dbReference type="ARBA" id="ARBA00022475"/>
    </source>
</evidence>
<dbReference type="InterPro" id="IPR051427">
    <property type="entry name" value="Nectin/Nectin-like"/>
</dbReference>
<keyword evidence="7" id="KW-0677">Repeat</keyword>
<evidence type="ECO:0000256" key="8">
    <source>
        <dbReference type="ARBA" id="ARBA00022889"/>
    </source>
</evidence>
<reference evidence="19" key="2">
    <citation type="submission" date="2025-09" db="UniProtKB">
        <authorList>
            <consortium name="Ensembl"/>
        </authorList>
    </citation>
    <scope>IDENTIFICATION</scope>
</reference>
<dbReference type="GO" id="GO:0005886">
    <property type="term" value="C:plasma membrane"/>
    <property type="evidence" value="ECO:0007669"/>
    <property type="project" value="UniProtKB-SubCell"/>
</dbReference>
<feature type="compositionally biased region" description="Basic and acidic residues" evidence="16">
    <location>
        <begin position="452"/>
        <end position="463"/>
    </location>
</feature>
<evidence type="ECO:0000256" key="11">
    <source>
        <dbReference type="ARBA" id="ARBA00023136"/>
    </source>
</evidence>
<keyword evidence="10 17" id="KW-1133">Transmembrane helix</keyword>
<evidence type="ECO:0000256" key="9">
    <source>
        <dbReference type="ARBA" id="ARBA00022949"/>
    </source>
</evidence>
<evidence type="ECO:0000256" key="2">
    <source>
        <dbReference type="ARBA" id="ARBA00004536"/>
    </source>
</evidence>
<dbReference type="Pfam" id="PF07686">
    <property type="entry name" value="V-set"/>
    <property type="match status" value="1"/>
</dbReference>
<evidence type="ECO:0000256" key="7">
    <source>
        <dbReference type="ARBA" id="ARBA00022737"/>
    </source>
</evidence>
<feature type="domain" description="Ig-like" evidence="18">
    <location>
        <begin position="249"/>
        <end position="333"/>
    </location>
</feature>
<dbReference type="Proteomes" id="UP000261540">
    <property type="component" value="Unplaced"/>
</dbReference>
<reference evidence="19" key="1">
    <citation type="submission" date="2025-08" db="UniProtKB">
        <authorList>
            <consortium name="Ensembl"/>
        </authorList>
    </citation>
    <scope>IDENTIFICATION</scope>
</reference>
<feature type="compositionally biased region" description="Basic and acidic residues" evidence="16">
    <location>
        <begin position="470"/>
        <end position="483"/>
    </location>
</feature>
<dbReference type="InterPro" id="IPR013162">
    <property type="entry name" value="CD80_C2-set"/>
</dbReference>
<feature type="region of interest" description="Disordered" evidence="16">
    <location>
        <begin position="449"/>
        <end position="487"/>
    </location>
</feature>
<dbReference type="GO" id="GO:0043296">
    <property type="term" value="C:apical junction complex"/>
    <property type="evidence" value="ECO:0007669"/>
    <property type="project" value="TreeGrafter"/>
</dbReference>
<dbReference type="AlphaFoldDB" id="A0A3B3QST7"/>
<keyword evidence="11 17" id="KW-0472">Membrane</keyword>
<sequence>MAIILIYYHRNIPSYLGLGARVLLLLFFFTGVMCNEVLVPRNIDAVLGKNITLGCQIQVGSNLSLTQSSWERRVASSTVTLAVYNPEFGTSITDEYVGRLSFLSASRHDATVLLENVDFADAGVYTCKVATFPMGNKQASTTVNIMVEPKVYVSASSAPLLDGGNETVVATCRAERALPPAEVSWESDLFGRSQEHQQKESDGTATTWVSYSWRPTRHTQKLSLTCVVRHPALQTELRSTHWLNVQFAPEIVLKSIGDWLVGGTDSHLQCRANANPPVGSLTWSRLDGPMPEGVDVVNGTLYFMRPLQQNDSGVYRCTVENDIDTRSRETRVWIRDPPPTTAAAPTTPAPLHPSGGFSHTPPTKQRAQFSSPTLGSSPDTSLGAIVGGIIGGLLLLVLLLVLVGICYMRQRRTFRGDYYTKQYLGPADMQKEPQLDMLEPHELQEVYGGNDLTKDSPDLKPKAAGDIIDSEYKERKDREDWGDSIRGSRRMHGEEDYYPNHHSSHNMYPREIPMPLPSVNNGSPYMSEDFYDSARPSVQINEAMTLENGTHYQKVTCSAAGGKPEAVVSWLVYDQEPNNVAFSVTTETLQHSNSTFTQTSTLHLPMHLMHEGNVTCVVNHPALANSTHVKVKVQTFVTPVVTMNTTLLQDEGEEFQVVTCKAMNGRPAARLSWSLSGDTAEARNISMDVGSKIEMDMDTDTETAISSRRFPAHLHEGWNITCMVMHPTFPSEQRRTVTFPTYRFSAMRVLTPNGVAVRHVLVDEGQSNVTFQLEVTGNVPRYQVNCIKEDGPLSADMNVMGSSLQVMGPVGLHHAGKYKCQASYYNHKASVELEMQVAPREVQEGTVQ</sequence>
<evidence type="ECO:0000256" key="17">
    <source>
        <dbReference type="SAM" id="Phobius"/>
    </source>
</evidence>
<dbReference type="CDD" id="cd00096">
    <property type="entry name" value="Ig"/>
    <property type="match status" value="1"/>
</dbReference>
<protein>
    <recommendedName>
        <fullName evidence="15">Nectin cell adhesion molecule 3</fullName>
    </recommendedName>
</protein>
<evidence type="ECO:0000256" key="13">
    <source>
        <dbReference type="ARBA" id="ARBA00023180"/>
    </source>
</evidence>
<dbReference type="InterPro" id="IPR036179">
    <property type="entry name" value="Ig-like_dom_sf"/>
</dbReference>
<feature type="compositionally biased region" description="Polar residues" evidence="16">
    <location>
        <begin position="360"/>
        <end position="377"/>
    </location>
</feature>
<evidence type="ECO:0000256" key="12">
    <source>
        <dbReference type="ARBA" id="ARBA00023157"/>
    </source>
</evidence>
<dbReference type="InterPro" id="IPR013783">
    <property type="entry name" value="Ig-like_fold"/>
</dbReference>
<evidence type="ECO:0000313" key="20">
    <source>
        <dbReference type="Proteomes" id="UP000261540"/>
    </source>
</evidence>
<keyword evidence="6" id="KW-0732">Signal</keyword>
<comment type="subcellular location">
    <subcellularLocation>
        <location evidence="2">Cell junction</location>
        <location evidence="2">Adherens junction</location>
    </subcellularLocation>
    <subcellularLocation>
        <location evidence="1">Cell membrane</location>
        <topology evidence="1">Single-pass membrane protein</topology>
    </subcellularLocation>
</comment>
<evidence type="ECO:0000259" key="18">
    <source>
        <dbReference type="PROSITE" id="PS50835"/>
    </source>
</evidence>
<accession>A0A3B3QST7</accession>
<keyword evidence="5 17" id="KW-0812">Transmembrane</keyword>
<dbReference type="InterPro" id="IPR003599">
    <property type="entry name" value="Ig_sub"/>
</dbReference>
<feature type="transmembrane region" description="Helical" evidence="17">
    <location>
        <begin position="12"/>
        <end position="33"/>
    </location>
</feature>
<evidence type="ECO:0000256" key="14">
    <source>
        <dbReference type="ARBA" id="ARBA00023319"/>
    </source>
</evidence>
<proteinExistence type="inferred from homology"/>
<keyword evidence="9" id="KW-0965">Cell junction</keyword>
<keyword evidence="14" id="KW-0393">Immunoglobulin domain</keyword>
<dbReference type="SMART" id="SM00406">
    <property type="entry name" value="IGv"/>
    <property type="match status" value="2"/>
</dbReference>
<feature type="domain" description="Ig-like" evidence="18">
    <location>
        <begin position="149"/>
        <end position="238"/>
    </location>
</feature>
<evidence type="ECO:0000256" key="15">
    <source>
        <dbReference type="ARBA" id="ARBA00082570"/>
    </source>
</evidence>
<evidence type="ECO:0000256" key="3">
    <source>
        <dbReference type="ARBA" id="ARBA00007810"/>
    </source>
</evidence>
<feature type="region of interest" description="Disordered" evidence="16">
    <location>
        <begin position="335"/>
        <end position="377"/>
    </location>
</feature>
<dbReference type="Gene3D" id="2.60.40.10">
    <property type="entry name" value="Immunoglobulins"/>
    <property type="match status" value="6"/>
</dbReference>
<evidence type="ECO:0000256" key="10">
    <source>
        <dbReference type="ARBA" id="ARBA00022989"/>
    </source>
</evidence>
<name>A0A3B3QST7_9TELE</name>
<keyword evidence="4" id="KW-1003">Cell membrane</keyword>
<feature type="domain" description="Ig-like" evidence="18">
    <location>
        <begin position="48"/>
        <end position="144"/>
    </location>
</feature>
<dbReference type="InterPro" id="IPR007110">
    <property type="entry name" value="Ig-like_dom"/>
</dbReference>
<evidence type="ECO:0000256" key="16">
    <source>
        <dbReference type="SAM" id="MobiDB-lite"/>
    </source>
</evidence>
<dbReference type="SUPFAM" id="SSF48726">
    <property type="entry name" value="Immunoglobulin"/>
    <property type="match status" value="5"/>
</dbReference>